<sequence length="224" mass="26056">MKILVVDDEALIRSVVVEYAENEGYEVIEAENGLEAVEIVRDDPSVDLMILDIMMPKVDGYTAYEEIKKIRNLPTIMLSARGEEYDKLMGFQLGIDDYLTKPFSPKELVARIKAVMKRYLERTEGELFRYKGLTIDFKGRVVTVDDQEVKLTPKEYELLTYFVTNPNIALSREQLLNQIWGYDFFGDDRTIDTHVKMLRNNLGPYRDLIVTVRSMGYKFEIKEK</sequence>
<dbReference type="SMART" id="SM00448">
    <property type="entry name" value="REC"/>
    <property type="match status" value="1"/>
</dbReference>
<evidence type="ECO:0000256" key="1">
    <source>
        <dbReference type="ARBA" id="ARBA00022553"/>
    </source>
</evidence>
<reference evidence="10" key="2">
    <citation type="journal article" date="2021" name="PeerJ">
        <title>Extensive microbial diversity within the chicken gut microbiome revealed by metagenomics and culture.</title>
        <authorList>
            <person name="Gilroy R."/>
            <person name="Ravi A."/>
            <person name="Getino M."/>
            <person name="Pursley I."/>
            <person name="Horton D.L."/>
            <person name="Alikhan N.F."/>
            <person name="Baker D."/>
            <person name="Gharbi K."/>
            <person name="Hall N."/>
            <person name="Watson M."/>
            <person name="Adriaenssens E.M."/>
            <person name="Foster-Nyarko E."/>
            <person name="Jarju S."/>
            <person name="Secka A."/>
            <person name="Antonio M."/>
            <person name="Oren A."/>
            <person name="Chaudhuri R.R."/>
            <person name="La Ragione R."/>
            <person name="Hildebrand F."/>
            <person name="Pallen M.J."/>
        </authorList>
    </citation>
    <scope>NUCLEOTIDE SEQUENCE</scope>
    <source>
        <strain evidence="10">CHK197-8231</strain>
    </source>
</reference>
<feature type="domain" description="Response regulatory" evidence="8">
    <location>
        <begin position="2"/>
        <end position="116"/>
    </location>
</feature>
<evidence type="ECO:0000256" key="2">
    <source>
        <dbReference type="ARBA" id="ARBA00023012"/>
    </source>
</evidence>
<dbReference type="SUPFAM" id="SSF52172">
    <property type="entry name" value="CheY-like"/>
    <property type="match status" value="1"/>
</dbReference>
<keyword evidence="4 7" id="KW-0238">DNA-binding</keyword>
<feature type="domain" description="OmpR/PhoB-type" evidence="9">
    <location>
        <begin position="125"/>
        <end position="221"/>
    </location>
</feature>
<proteinExistence type="predicted"/>
<dbReference type="Gene3D" id="3.40.50.2300">
    <property type="match status" value="1"/>
</dbReference>
<dbReference type="InterPro" id="IPR001789">
    <property type="entry name" value="Sig_transdc_resp-reg_receiver"/>
</dbReference>
<evidence type="ECO:0000256" key="7">
    <source>
        <dbReference type="PROSITE-ProRule" id="PRU01091"/>
    </source>
</evidence>
<dbReference type="Proteomes" id="UP000824087">
    <property type="component" value="Unassembled WGS sequence"/>
</dbReference>
<comment type="caution">
    <text evidence="10">The sequence shown here is derived from an EMBL/GenBank/DDBJ whole genome shotgun (WGS) entry which is preliminary data.</text>
</comment>
<dbReference type="PANTHER" id="PTHR48111:SF21">
    <property type="entry name" value="DNA-BINDING DUAL MASTER TRANSCRIPTIONAL REGULATOR RPAA"/>
    <property type="match status" value="1"/>
</dbReference>
<dbReference type="GO" id="GO:0006355">
    <property type="term" value="P:regulation of DNA-templated transcription"/>
    <property type="evidence" value="ECO:0007669"/>
    <property type="project" value="InterPro"/>
</dbReference>
<dbReference type="InterPro" id="IPR036388">
    <property type="entry name" value="WH-like_DNA-bd_sf"/>
</dbReference>
<dbReference type="CDD" id="cd00383">
    <property type="entry name" value="trans_reg_C"/>
    <property type="match status" value="1"/>
</dbReference>
<organism evidence="10 11">
    <name type="scientific">Candidatus Fimihabitans intestinipullorum</name>
    <dbReference type="NCBI Taxonomy" id="2840820"/>
    <lineage>
        <taxon>Bacteria</taxon>
        <taxon>Bacillati</taxon>
        <taxon>Mycoplasmatota</taxon>
        <taxon>Mycoplasmatota incertae sedis</taxon>
        <taxon>Candidatus Fimihabitans</taxon>
    </lineage>
</organism>
<dbReference type="InterPro" id="IPR011006">
    <property type="entry name" value="CheY-like_superfamily"/>
</dbReference>
<dbReference type="Pfam" id="PF00486">
    <property type="entry name" value="Trans_reg_C"/>
    <property type="match status" value="1"/>
</dbReference>
<feature type="modified residue" description="4-aspartylphosphate" evidence="6">
    <location>
        <position position="52"/>
    </location>
</feature>
<protein>
    <submittedName>
        <fullName evidence="10">Response regulator transcription factor</fullName>
    </submittedName>
</protein>
<feature type="DNA-binding region" description="OmpR/PhoB-type" evidence="7">
    <location>
        <begin position="125"/>
        <end position="221"/>
    </location>
</feature>
<dbReference type="SMART" id="SM00862">
    <property type="entry name" value="Trans_reg_C"/>
    <property type="match status" value="1"/>
</dbReference>
<dbReference type="FunFam" id="1.10.10.10:FF:000018">
    <property type="entry name" value="DNA-binding response regulator ResD"/>
    <property type="match status" value="1"/>
</dbReference>
<evidence type="ECO:0000256" key="5">
    <source>
        <dbReference type="ARBA" id="ARBA00023163"/>
    </source>
</evidence>
<dbReference type="PROSITE" id="PS51755">
    <property type="entry name" value="OMPR_PHOB"/>
    <property type="match status" value="1"/>
</dbReference>
<name>A0A9D1L4F7_9BACT</name>
<dbReference type="PANTHER" id="PTHR48111">
    <property type="entry name" value="REGULATOR OF RPOS"/>
    <property type="match status" value="1"/>
</dbReference>
<evidence type="ECO:0000313" key="10">
    <source>
        <dbReference type="EMBL" id="HIU22928.1"/>
    </source>
</evidence>
<dbReference type="InterPro" id="IPR039420">
    <property type="entry name" value="WalR-like"/>
</dbReference>
<evidence type="ECO:0000256" key="4">
    <source>
        <dbReference type="ARBA" id="ARBA00023125"/>
    </source>
</evidence>
<dbReference type="PROSITE" id="PS50110">
    <property type="entry name" value="RESPONSE_REGULATORY"/>
    <property type="match status" value="1"/>
</dbReference>
<keyword evidence="1 6" id="KW-0597">Phosphoprotein</keyword>
<dbReference type="InterPro" id="IPR001867">
    <property type="entry name" value="OmpR/PhoB-type_DNA-bd"/>
</dbReference>
<dbReference type="Pfam" id="PF00072">
    <property type="entry name" value="Response_reg"/>
    <property type="match status" value="1"/>
</dbReference>
<dbReference type="Gene3D" id="6.10.250.690">
    <property type="match status" value="1"/>
</dbReference>
<dbReference type="GO" id="GO:0000156">
    <property type="term" value="F:phosphorelay response regulator activity"/>
    <property type="evidence" value="ECO:0007669"/>
    <property type="project" value="TreeGrafter"/>
</dbReference>
<evidence type="ECO:0000256" key="6">
    <source>
        <dbReference type="PROSITE-ProRule" id="PRU00169"/>
    </source>
</evidence>
<reference evidence="10" key="1">
    <citation type="submission" date="2020-10" db="EMBL/GenBank/DDBJ databases">
        <authorList>
            <person name="Gilroy R."/>
        </authorList>
    </citation>
    <scope>NUCLEOTIDE SEQUENCE</scope>
    <source>
        <strain evidence="10">CHK197-8231</strain>
    </source>
</reference>
<keyword evidence="3" id="KW-0805">Transcription regulation</keyword>
<dbReference type="EMBL" id="DVML01000027">
    <property type="protein sequence ID" value="HIU22928.1"/>
    <property type="molecule type" value="Genomic_DNA"/>
</dbReference>
<dbReference type="GO" id="GO:0000976">
    <property type="term" value="F:transcription cis-regulatory region binding"/>
    <property type="evidence" value="ECO:0007669"/>
    <property type="project" value="TreeGrafter"/>
</dbReference>
<evidence type="ECO:0000259" key="9">
    <source>
        <dbReference type="PROSITE" id="PS51755"/>
    </source>
</evidence>
<dbReference type="Gene3D" id="1.10.10.10">
    <property type="entry name" value="Winged helix-like DNA-binding domain superfamily/Winged helix DNA-binding domain"/>
    <property type="match status" value="1"/>
</dbReference>
<dbReference type="GO" id="GO:0032993">
    <property type="term" value="C:protein-DNA complex"/>
    <property type="evidence" value="ECO:0007669"/>
    <property type="project" value="TreeGrafter"/>
</dbReference>
<evidence type="ECO:0000256" key="3">
    <source>
        <dbReference type="ARBA" id="ARBA00023015"/>
    </source>
</evidence>
<dbReference type="GO" id="GO:0005829">
    <property type="term" value="C:cytosol"/>
    <property type="evidence" value="ECO:0007669"/>
    <property type="project" value="TreeGrafter"/>
</dbReference>
<keyword evidence="2" id="KW-0902">Two-component regulatory system</keyword>
<evidence type="ECO:0000313" key="11">
    <source>
        <dbReference type="Proteomes" id="UP000824087"/>
    </source>
</evidence>
<dbReference type="AlphaFoldDB" id="A0A9D1L4F7"/>
<gene>
    <name evidence="10" type="ORF">IAD49_05045</name>
</gene>
<evidence type="ECO:0000259" key="8">
    <source>
        <dbReference type="PROSITE" id="PS50110"/>
    </source>
</evidence>
<keyword evidence="5" id="KW-0804">Transcription</keyword>
<accession>A0A9D1L4F7</accession>